<sequence length="290" mass="31905">MLATSMWTSYLIELLPDDMVKTYAKYGWQTSELSDEHAHDILKRGKPAAAGKDFRRFAADLGMSFPQGHFLLATKGIRPEDMEGRSIADIAPEDDSAFAAMMDTMKNWVELFAAIGIKAGVLHCGGQAMIAKGRDMNQVFQRRCQAVATVADFAAGSGLNICLENLFMDGTRQCSELLAIINEIKRPNVGICLDTGHANARQVDVPAFIREAGSHLQALHIADNLGQNDDHMLPFGRGTVPWLKVMPALREVGYSGLFNFEVPGENCCPMPIRLAKFSYAKTLAEHMLQL</sequence>
<dbReference type="SUPFAM" id="SSF51658">
    <property type="entry name" value="Xylose isomerase-like"/>
    <property type="match status" value="1"/>
</dbReference>
<feature type="domain" description="Xylose isomerase-like TIM barrel" evidence="1">
    <location>
        <begin position="23"/>
        <end position="269"/>
    </location>
</feature>
<dbReference type="Gene3D" id="3.20.20.150">
    <property type="entry name" value="Divalent-metal-dependent TIM barrel enzymes"/>
    <property type="match status" value="1"/>
</dbReference>
<dbReference type="PANTHER" id="PTHR12110:SF53">
    <property type="entry name" value="BLR5974 PROTEIN"/>
    <property type="match status" value="1"/>
</dbReference>
<dbReference type="EMBL" id="JAUSVL010000001">
    <property type="protein sequence ID" value="MDQ0288637.1"/>
    <property type="molecule type" value="Genomic_DNA"/>
</dbReference>
<dbReference type="InterPro" id="IPR013022">
    <property type="entry name" value="Xyl_isomerase-like_TIM-brl"/>
</dbReference>
<dbReference type="AlphaFoldDB" id="A0AAE3VDQ5"/>
<dbReference type="InterPro" id="IPR050312">
    <property type="entry name" value="IolE/XylAMocC-like"/>
</dbReference>
<dbReference type="Proteomes" id="UP001238163">
    <property type="component" value="Unassembled WGS sequence"/>
</dbReference>
<proteinExistence type="predicted"/>
<protein>
    <submittedName>
        <fullName evidence="2">Sugar phosphate isomerase/epimerase</fullName>
    </submittedName>
</protein>
<dbReference type="GO" id="GO:0016853">
    <property type="term" value="F:isomerase activity"/>
    <property type="evidence" value="ECO:0007669"/>
    <property type="project" value="UniProtKB-KW"/>
</dbReference>
<evidence type="ECO:0000259" key="1">
    <source>
        <dbReference type="Pfam" id="PF01261"/>
    </source>
</evidence>
<name>A0AAE3VDQ5_9BACT</name>
<dbReference type="PANTHER" id="PTHR12110">
    <property type="entry name" value="HYDROXYPYRUVATE ISOMERASE"/>
    <property type="match status" value="1"/>
</dbReference>
<dbReference type="Pfam" id="PF01261">
    <property type="entry name" value="AP_endonuc_2"/>
    <property type="match status" value="1"/>
</dbReference>
<evidence type="ECO:0000313" key="2">
    <source>
        <dbReference type="EMBL" id="MDQ0288637.1"/>
    </source>
</evidence>
<reference evidence="2" key="1">
    <citation type="submission" date="2023-07" db="EMBL/GenBank/DDBJ databases">
        <title>Genomic Encyclopedia of Type Strains, Phase IV (KMG-IV): sequencing the most valuable type-strain genomes for metagenomic binning, comparative biology and taxonomic classification.</title>
        <authorList>
            <person name="Goeker M."/>
        </authorList>
    </citation>
    <scope>NUCLEOTIDE SEQUENCE</scope>
    <source>
        <strain evidence="2">DSM 24202</strain>
    </source>
</reference>
<keyword evidence="2" id="KW-0413">Isomerase</keyword>
<accession>A0AAE3VDQ5</accession>
<organism evidence="2 3">
    <name type="scientific">Oligosphaera ethanolica</name>
    <dbReference type="NCBI Taxonomy" id="760260"/>
    <lineage>
        <taxon>Bacteria</taxon>
        <taxon>Pseudomonadati</taxon>
        <taxon>Lentisphaerota</taxon>
        <taxon>Oligosphaeria</taxon>
        <taxon>Oligosphaerales</taxon>
        <taxon>Oligosphaeraceae</taxon>
        <taxon>Oligosphaera</taxon>
    </lineage>
</organism>
<dbReference type="RefSeq" id="WP_307259970.1">
    <property type="nucleotide sequence ID" value="NZ_JAUSVL010000001.1"/>
</dbReference>
<comment type="caution">
    <text evidence="2">The sequence shown here is derived from an EMBL/GenBank/DDBJ whole genome shotgun (WGS) entry which is preliminary data.</text>
</comment>
<evidence type="ECO:0000313" key="3">
    <source>
        <dbReference type="Proteomes" id="UP001238163"/>
    </source>
</evidence>
<keyword evidence="3" id="KW-1185">Reference proteome</keyword>
<gene>
    <name evidence="2" type="ORF">J3R75_000744</name>
</gene>
<dbReference type="InterPro" id="IPR036237">
    <property type="entry name" value="Xyl_isomerase-like_sf"/>
</dbReference>